<evidence type="ECO:0000313" key="6">
    <source>
        <dbReference type="Proteomes" id="UP000185860"/>
    </source>
</evidence>
<evidence type="ECO:0000256" key="2">
    <source>
        <dbReference type="ARBA" id="ARBA00023315"/>
    </source>
</evidence>
<dbReference type="STRING" id="454136.NIES2119_21875"/>
<dbReference type="SUPFAM" id="SSF55729">
    <property type="entry name" value="Acyl-CoA N-acyltransferases (Nat)"/>
    <property type="match status" value="1"/>
</dbReference>
<evidence type="ECO:0000313" key="5">
    <source>
        <dbReference type="EMBL" id="OKH33943.1"/>
    </source>
</evidence>
<keyword evidence="2" id="KW-0012">Acyltransferase</keyword>
<dbReference type="PANTHER" id="PTHR43792">
    <property type="entry name" value="GNAT FAMILY, PUTATIVE (AFU_ORTHOLOGUE AFUA_3G00765)-RELATED-RELATED"/>
    <property type="match status" value="1"/>
</dbReference>
<dbReference type="InterPro" id="IPR016181">
    <property type="entry name" value="Acyl_CoA_acyltransferase"/>
</dbReference>
<dbReference type="AlphaFoldDB" id="A0A1U7IBL4"/>
<sequence>MNLNQEKQQPNIYTDRLILRPFMLKDAAEVQKLAGDRAIAAVTQAIPHPYEDGMAEDWIKSHPKQFAEGKGVVFAITFSETNLLCGAIGLSIHQEDNRAELGYWIGKPFWGNGYCTEAAKAILKYGFESLGLHRIYSSHFSSNPASGRVMQKIGMLYEGCLRQHLLKWGKFEDRVQYGILKTEWESQFQKAELS</sequence>
<proteinExistence type="inferred from homology"/>
<reference evidence="5 6" key="1">
    <citation type="submission" date="2016-11" db="EMBL/GenBank/DDBJ databases">
        <title>Draft Genome Sequences of Nine Cyanobacterial Strains from Diverse Habitats.</title>
        <authorList>
            <person name="Zhu T."/>
            <person name="Hou S."/>
            <person name="Lu X."/>
            <person name="Hess W.R."/>
        </authorList>
    </citation>
    <scope>NUCLEOTIDE SEQUENCE [LARGE SCALE GENOMIC DNA]</scope>
    <source>
        <strain evidence="5 6">IAM M-71</strain>
    </source>
</reference>
<dbReference type="GO" id="GO:0016747">
    <property type="term" value="F:acyltransferase activity, transferring groups other than amino-acyl groups"/>
    <property type="evidence" value="ECO:0007669"/>
    <property type="project" value="InterPro"/>
</dbReference>
<dbReference type="PANTHER" id="PTHR43792:SF8">
    <property type="entry name" value="[RIBOSOMAL PROTEIN US5]-ALANINE N-ACETYLTRANSFERASE"/>
    <property type="match status" value="1"/>
</dbReference>
<protein>
    <submittedName>
        <fullName evidence="5">GNAT family N-acetyltransferase</fullName>
    </submittedName>
</protein>
<comment type="similarity">
    <text evidence="3">Belongs to the acetyltransferase family. RimJ subfamily.</text>
</comment>
<dbReference type="EMBL" id="MRCE01000025">
    <property type="protein sequence ID" value="OKH33943.1"/>
    <property type="molecule type" value="Genomic_DNA"/>
</dbReference>
<dbReference type="PROSITE" id="PS51186">
    <property type="entry name" value="GNAT"/>
    <property type="match status" value="1"/>
</dbReference>
<accession>A0A1U7IBL4</accession>
<gene>
    <name evidence="5" type="ORF">NIES2119_21875</name>
</gene>
<dbReference type="InterPro" id="IPR051531">
    <property type="entry name" value="N-acetyltransferase"/>
</dbReference>
<dbReference type="Gene3D" id="3.40.630.30">
    <property type="match status" value="1"/>
</dbReference>
<evidence type="ECO:0000259" key="4">
    <source>
        <dbReference type="PROSITE" id="PS51186"/>
    </source>
</evidence>
<name>A0A1U7IBL4_9CYAN</name>
<keyword evidence="1 5" id="KW-0808">Transferase</keyword>
<dbReference type="RefSeq" id="WP_073595614.1">
    <property type="nucleotide sequence ID" value="NZ_MRCE01000025.1"/>
</dbReference>
<evidence type="ECO:0000256" key="1">
    <source>
        <dbReference type="ARBA" id="ARBA00022679"/>
    </source>
</evidence>
<dbReference type="InterPro" id="IPR000182">
    <property type="entry name" value="GNAT_dom"/>
</dbReference>
<evidence type="ECO:0000256" key="3">
    <source>
        <dbReference type="ARBA" id="ARBA00038502"/>
    </source>
</evidence>
<dbReference type="Pfam" id="PF13302">
    <property type="entry name" value="Acetyltransf_3"/>
    <property type="match status" value="1"/>
</dbReference>
<organism evidence="5 6">
    <name type="scientific">[Phormidium ambiguum] IAM M-71</name>
    <dbReference type="NCBI Taxonomy" id="454136"/>
    <lineage>
        <taxon>Bacteria</taxon>
        <taxon>Bacillati</taxon>
        <taxon>Cyanobacteriota</taxon>
        <taxon>Cyanophyceae</taxon>
        <taxon>Oscillatoriophycideae</taxon>
        <taxon>Aerosakkonematales</taxon>
        <taxon>Aerosakkonemataceae</taxon>
        <taxon>Floridanema</taxon>
    </lineage>
</organism>
<feature type="domain" description="N-acetyltransferase" evidence="4">
    <location>
        <begin position="17"/>
        <end position="178"/>
    </location>
</feature>
<dbReference type="Proteomes" id="UP000185860">
    <property type="component" value="Unassembled WGS sequence"/>
</dbReference>
<dbReference type="OrthoDB" id="512181at2"/>
<comment type="caution">
    <text evidence="5">The sequence shown here is derived from an EMBL/GenBank/DDBJ whole genome shotgun (WGS) entry which is preliminary data.</text>
</comment>